<feature type="region of interest" description="Disordered" evidence="1">
    <location>
        <begin position="277"/>
        <end position="337"/>
    </location>
</feature>
<gene>
    <name evidence="2" type="ORF">LtaPh_3622200</name>
</gene>
<name>A0A640KUT1_LEITA</name>
<feature type="compositionally biased region" description="Low complexity" evidence="1">
    <location>
        <begin position="100"/>
        <end position="113"/>
    </location>
</feature>
<feature type="region of interest" description="Disordered" evidence="1">
    <location>
        <begin position="169"/>
        <end position="264"/>
    </location>
</feature>
<accession>A0A640KUT1</accession>
<feature type="compositionally biased region" description="Acidic residues" evidence="1">
    <location>
        <begin position="430"/>
        <end position="447"/>
    </location>
</feature>
<evidence type="ECO:0000313" key="3">
    <source>
        <dbReference type="Proteomes" id="UP000419144"/>
    </source>
</evidence>
<feature type="region of interest" description="Disordered" evidence="1">
    <location>
        <begin position="93"/>
        <end position="114"/>
    </location>
</feature>
<feature type="region of interest" description="Disordered" evidence="1">
    <location>
        <begin position="614"/>
        <end position="660"/>
    </location>
</feature>
<feature type="region of interest" description="Disordered" evidence="1">
    <location>
        <begin position="690"/>
        <end position="713"/>
    </location>
</feature>
<proteinExistence type="predicted"/>
<protein>
    <submittedName>
        <fullName evidence="2">Uncharacterized protein</fullName>
    </submittedName>
</protein>
<feature type="compositionally biased region" description="Polar residues" evidence="1">
    <location>
        <begin position="391"/>
        <end position="416"/>
    </location>
</feature>
<evidence type="ECO:0000256" key="1">
    <source>
        <dbReference type="SAM" id="MobiDB-lite"/>
    </source>
</evidence>
<feature type="region of interest" description="Disordered" evidence="1">
    <location>
        <begin position="754"/>
        <end position="779"/>
    </location>
</feature>
<dbReference type="EMBL" id="BLBS01000057">
    <property type="protein sequence ID" value="GET93292.1"/>
    <property type="molecule type" value="Genomic_DNA"/>
</dbReference>
<organism evidence="2 3">
    <name type="scientific">Leishmania tarentolae</name>
    <name type="common">Sauroleishmania tarentolae</name>
    <dbReference type="NCBI Taxonomy" id="5689"/>
    <lineage>
        <taxon>Eukaryota</taxon>
        <taxon>Discoba</taxon>
        <taxon>Euglenozoa</taxon>
        <taxon>Kinetoplastea</taxon>
        <taxon>Metakinetoplastina</taxon>
        <taxon>Trypanosomatida</taxon>
        <taxon>Trypanosomatidae</taxon>
        <taxon>Leishmaniinae</taxon>
        <taxon>Leishmania</taxon>
        <taxon>lizard Leishmania</taxon>
    </lineage>
</organism>
<dbReference type="OrthoDB" id="267534at2759"/>
<feature type="compositionally biased region" description="Polar residues" evidence="1">
    <location>
        <begin position="196"/>
        <end position="207"/>
    </location>
</feature>
<feature type="compositionally biased region" description="Polar residues" evidence="1">
    <location>
        <begin position="321"/>
        <end position="330"/>
    </location>
</feature>
<comment type="caution">
    <text evidence="2">The sequence shown here is derived from an EMBL/GenBank/DDBJ whole genome shotgun (WGS) entry which is preliminary data.</text>
</comment>
<feature type="region of interest" description="Disordered" evidence="1">
    <location>
        <begin position="502"/>
        <end position="528"/>
    </location>
</feature>
<feature type="region of interest" description="Disordered" evidence="1">
    <location>
        <begin position="384"/>
        <end position="454"/>
    </location>
</feature>
<feature type="compositionally biased region" description="Low complexity" evidence="1">
    <location>
        <begin position="246"/>
        <end position="260"/>
    </location>
</feature>
<dbReference type="AlphaFoldDB" id="A0A640KUT1"/>
<reference evidence="2" key="1">
    <citation type="submission" date="2019-11" db="EMBL/GenBank/DDBJ databases">
        <title>Leishmania tarentolae CDS.</title>
        <authorList>
            <person name="Goto Y."/>
            <person name="Yamagishi J."/>
        </authorList>
    </citation>
    <scope>NUCLEOTIDE SEQUENCE [LARGE SCALE GENOMIC DNA]</scope>
    <source>
        <strain evidence="2">Parrot Tar II</strain>
    </source>
</reference>
<feature type="compositionally biased region" description="Polar residues" evidence="1">
    <location>
        <begin position="234"/>
        <end position="245"/>
    </location>
</feature>
<dbReference type="VEuPathDB" id="TriTrypDB:LtaPh_3622200"/>
<dbReference type="Proteomes" id="UP000419144">
    <property type="component" value="Unassembled WGS sequence"/>
</dbReference>
<sequence>MHTDFCLMDGKRRQYVPPALGGSPASIASTTAAAAAQRLISLRNSARPPESSPPTQTFTNAQVLREKTTTDMQRCTPSPNLGNSQALVPAIRDGEHSDNTTTPTPFTTTGLPRTYRDNLLSLPRPRSYVASPLAPPVSSSSPAPASVAAAAAAAALLKIRNRAGNSTTLGTVTIPDSPSLEKMTPSSSRHLAGGPLQNTSRSWTSPKISLRRPPSVVAATCRPMGEEHERSHAPTASTNMSPQYVLSSSSAPTPSLSDAPGSEMELRQEVLGLSSRETGYSDVVGPTSVPQAGLKRPRDLDFPSISDGEDGDEGDGGHGGTNSSQPAFQHSSSTSSAYKASALPLISNGVNADFPAAPPTTKGPAEGSAARPFAVCTGFLSHPGVGEARTGPQSQHPLGPTGLSQQPPQLSRATTSSDEDAGQVAFDHETEVEDAVADDESAEEDGGDNCRSVAQSDPLSVVVDLAHVRRVAARAKAAASAPSSSDGALQQAEEAEAMLTHTQKGSELPHHAKQDNTNSCSRQAERDARDVARTRALLEKRAWADIHRRATQVATTLAPPSELLLDLLQHLPNTPSRAIYDRSSCPPTATASGFSEDFHKCVQQFMTHIVLQRDGRTGDAQSTSVSHSDAAAPQQASTPPRHRCNTLQKGTKQKQKEGETEQLIETIEKGIAEDVRDVVAYARFVMQERLHQGRRRGSKRPSPLPKTALSESEEVLCPAGDIQTPEENQQLSELRVVIEKKLSLIRASAEATNKEGDYESATLHTKRSQSKGGIEDDTNAIVGGTDSALKNSKEMFVAAHTRFMDVVRSAAASRREKMEAAQLAEQKQESTVAAWRKLYDKLLTRALNRHFAEKRPDKQSRTEALLQALQPQQEKHRKRQHHQTSAGLWEMAKGMRKKERKHLSKLVKAAANSFPFPPFQYPPAPPRFS</sequence>
<evidence type="ECO:0000313" key="2">
    <source>
        <dbReference type="EMBL" id="GET93292.1"/>
    </source>
</evidence>
<keyword evidence="3" id="KW-1185">Reference proteome</keyword>